<keyword evidence="3 10" id="KW-0690">Ribosome biogenesis</keyword>
<comment type="catalytic activity">
    <reaction evidence="1 10">
        <text>AMP + ATP = 2 ADP</text>
        <dbReference type="Rhea" id="RHEA:12973"/>
        <dbReference type="ChEBI" id="CHEBI:30616"/>
        <dbReference type="ChEBI" id="CHEBI:456215"/>
        <dbReference type="ChEBI" id="CHEBI:456216"/>
        <dbReference type="EC" id="2.7.4.3"/>
    </reaction>
</comment>
<feature type="binding site" evidence="10">
    <location>
        <position position="25"/>
    </location>
    <ligand>
        <name>ATP</name>
        <dbReference type="ChEBI" id="CHEBI:30616"/>
    </ligand>
</feature>
<dbReference type="GO" id="GO:0042274">
    <property type="term" value="P:ribosomal small subunit biogenesis"/>
    <property type="evidence" value="ECO:0007669"/>
    <property type="project" value="UniProtKB-UniRule"/>
</dbReference>
<protein>
    <recommendedName>
        <fullName evidence="10">Adenylate kinase isoenzyme 6 homolog</fullName>
        <shortName evidence="10">AK6</shortName>
        <ecNumber evidence="10">2.7.4.3</ecNumber>
    </recommendedName>
    <alternativeName>
        <fullName evidence="10">Dual activity adenylate kinase/ATPase</fullName>
        <shortName evidence="10">AK/ATPase</shortName>
    </alternativeName>
</protein>
<evidence type="ECO:0000256" key="1">
    <source>
        <dbReference type="ARBA" id="ARBA00000582"/>
    </source>
</evidence>
<evidence type="ECO:0000256" key="4">
    <source>
        <dbReference type="ARBA" id="ARBA00022552"/>
    </source>
</evidence>
<dbReference type="HAMAP" id="MF_00039">
    <property type="entry name" value="Adenylate_kinase_AK6"/>
    <property type="match status" value="1"/>
</dbReference>
<feature type="binding site" evidence="10">
    <location>
        <position position="20"/>
    </location>
    <ligand>
        <name>ATP</name>
        <dbReference type="ChEBI" id="CHEBI:30616"/>
    </ligand>
</feature>
<feature type="binding site" evidence="10">
    <location>
        <position position="24"/>
    </location>
    <ligand>
        <name>ATP</name>
        <dbReference type="ChEBI" id="CHEBI:30616"/>
    </ligand>
</feature>
<dbReference type="InterPro" id="IPR020618">
    <property type="entry name" value="Adenyl_kinase_AK6"/>
</dbReference>
<dbReference type="Pfam" id="PF13238">
    <property type="entry name" value="AAA_18"/>
    <property type="match status" value="1"/>
</dbReference>
<dbReference type="GO" id="GO:0016887">
    <property type="term" value="F:ATP hydrolysis activity"/>
    <property type="evidence" value="ECO:0007669"/>
    <property type="project" value="UniProtKB-UniRule"/>
</dbReference>
<comment type="similarity">
    <text evidence="10">Belongs to the adenylate kinase family. AK6 subfamily.</text>
</comment>
<dbReference type="AlphaFoldDB" id="A0A7R9WQZ0"/>
<dbReference type="PANTHER" id="PTHR12595">
    <property type="entry name" value="POS9-ACTIVATING FACTOR FAP7-RELATED"/>
    <property type="match status" value="1"/>
</dbReference>
<accession>A0A7R9WQZ0</accession>
<feature type="binding site" evidence="10">
    <location>
        <position position="121"/>
    </location>
    <ligand>
        <name>ATP</name>
        <dbReference type="ChEBI" id="CHEBI:30616"/>
    </ligand>
</feature>
<evidence type="ECO:0000256" key="8">
    <source>
        <dbReference type="ARBA" id="ARBA00022840"/>
    </source>
</evidence>
<evidence type="ECO:0000256" key="6">
    <source>
        <dbReference type="ARBA" id="ARBA00022741"/>
    </source>
</evidence>
<evidence type="ECO:0000313" key="11">
    <source>
        <dbReference type="EMBL" id="CAD8332387.1"/>
    </source>
</evidence>
<gene>
    <name evidence="11" type="ORF">CAUS1442_LOCUS4486</name>
</gene>
<dbReference type="Gene3D" id="3.40.50.300">
    <property type="entry name" value="P-loop containing nucleotide triphosphate hydrolases"/>
    <property type="match status" value="1"/>
</dbReference>
<dbReference type="PANTHER" id="PTHR12595:SF0">
    <property type="entry name" value="ADENYLATE KINASE ISOENZYME 6"/>
    <property type="match status" value="1"/>
</dbReference>
<dbReference type="GO" id="GO:0005737">
    <property type="term" value="C:cytoplasm"/>
    <property type="evidence" value="ECO:0007669"/>
    <property type="project" value="UniProtKB-SubCell"/>
</dbReference>
<dbReference type="GO" id="GO:0005524">
    <property type="term" value="F:ATP binding"/>
    <property type="evidence" value="ECO:0007669"/>
    <property type="project" value="UniProtKB-KW"/>
</dbReference>
<evidence type="ECO:0000256" key="2">
    <source>
        <dbReference type="ARBA" id="ARBA00022490"/>
    </source>
</evidence>
<proteinExistence type="inferred from homology"/>
<evidence type="ECO:0000256" key="3">
    <source>
        <dbReference type="ARBA" id="ARBA00022517"/>
    </source>
</evidence>
<evidence type="ECO:0000256" key="5">
    <source>
        <dbReference type="ARBA" id="ARBA00022679"/>
    </source>
</evidence>
<dbReference type="EMBL" id="HBEF01007181">
    <property type="protein sequence ID" value="CAD8332387.1"/>
    <property type="molecule type" value="Transcribed_RNA"/>
</dbReference>
<keyword evidence="6 10" id="KW-0547">Nucleotide-binding</keyword>
<dbReference type="EC" id="2.7.4.3" evidence="10"/>
<comment type="subunit">
    <text evidence="10">Interacts with small ribosomal subunit protein uS11. Not a structural component of 43S pre-ribosomes, but transiently interacts with them by binding to uS11.</text>
</comment>
<reference evidence="11" key="1">
    <citation type="submission" date="2021-01" db="EMBL/GenBank/DDBJ databases">
        <authorList>
            <person name="Corre E."/>
            <person name="Pelletier E."/>
            <person name="Niang G."/>
            <person name="Scheremetjew M."/>
            <person name="Finn R."/>
            <person name="Kale V."/>
            <person name="Holt S."/>
            <person name="Cochrane G."/>
            <person name="Meng A."/>
            <person name="Brown T."/>
            <person name="Cohen L."/>
        </authorList>
    </citation>
    <scope>NUCLEOTIDE SEQUENCE</scope>
    <source>
        <strain evidence="11">CCMP3328</strain>
    </source>
</reference>
<evidence type="ECO:0000256" key="7">
    <source>
        <dbReference type="ARBA" id="ARBA00022777"/>
    </source>
</evidence>
<keyword evidence="5 10" id="KW-0808">Transferase</keyword>
<comment type="catalytic activity">
    <reaction evidence="10">
        <text>ATP + H2O = ADP + phosphate + H(+)</text>
        <dbReference type="Rhea" id="RHEA:13065"/>
        <dbReference type="ChEBI" id="CHEBI:15377"/>
        <dbReference type="ChEBI" id="CHEBI:15378"/>
        <dbReference type="ChEBI" id="CHEBI:30616"/>
        <dbReference type="ChEBI" id="CHEBI:43474"/>
        <dbReference type="ChEBI" id="CHEBI:456216"/>
    </reaction>
</comment>
<name>A0A7R9WQZ0_9STRA</name>
<keyword evidence="7 10" id="KW-0418">Kinase</keyword>
<comment type="subcellular location">
    <subcellularLocation>
        <location evidence="10">Cytoplasm</location>
    </subcellularLocation>
    <subcellularLocation>
        <location evidence="10">Nucleus</location>
    </subcellularLocation>
</comment>
<dbReference type="InterPro" id="IPR027417">
    <property type="entry name" value="P-loop_NTPase"/>
</dbReference>
<keyword evidence="9 10" id="KW-0539">Nucleus</keyword>
<dbReference type="SUPFAM" id="SSF52540">
    <property type="entry name" value="P-loop containing nucleoside triphosphate hydrolases"/>
    <property type="match status" value="1"/>
</dbReference>
<keyword evidence="2 10" id="KW-0963">Cytoplasm</keyword>
<dbReference type="GO" id="GO:0005634">
    <property type="term" value="C:nucleus"/>
    <property type="evidence" value="ECO:0007669"/>
    <property type="project" value="UniProtKB-SubCell"/>
</dbReference>
<feature type="region of interest" description="NMPbind" evidence="10">
    <location>
        <begin position="40"/>
        <end position="63"/>
    </location>
</feature>
<sequence length="198" mass="22409">MSLNGPKRRMPNILITGTPGVGKTSTAKLLAERTGFHHVNVGELIKQNNFYEGHDETLDTNILDEDKLLDALEVIFDQVAASGKGLVADFHSAELFPERWFDLVLVLRTKTELLFDRLTARGYSEKKRSENMEAEIMQIILEEARESYAVEIVHEVPSNTPEDAEGNVLRVQQWIAQWVQDHPTAAVGQQQQEQQQQT</sequence>
<dbReference type="FunFam" id="3.40.50.300:FF:000372">
    <property type="entry name" value="Adenylate kinase isoenzyme 6 homolog"/>
    <property type="match status" value="1"/>
</dbReference>
<feature type="binding site" evidence="10">
    <location>
        <position position="22"/>
    </location>
    <ligand>
        <name>ATP</name>
        <dbReference type="ChEBI" id="CHEBI:30616"/>
    </ligand>
</feature>
<keyword evidence="8 10" id="KW-0067">ATP-binding</keyword>
<feature type="binding site" evidence="10">
    <location>
        <position position="23"/>
    </location>
    <ligand>
        <name>ATP</name>
        <dbReference type="ChEBI" id="CHEBI:30616"/>
    </ligand>
</feature>
<comment type="function">
    <text evidence="10">Broad-specificity nucleoside monophosphate (NMP) kinase that catalyzes the reversible transfer of the terminal phosphate group between nucleoside triphosphates and monophosphates. Has also ATPase activity. Involved in the late cytoplasmic maturation steps of the 40S ribosomal particles, specifically 18S rRNA maturation. While NMP activity is not required for ribosome maturation, ATPase activity is. Associates transiently with small ribosomal subunit protein uS11. ATP hydrolysis breaks the interaction with uS11. May temporarily remove uS11 from the ribosome to enable a conformational change of the ribosomal RNA that is needed for the final maturation step of the small ribosomal subunit. Its NMP activity may have a role in nuclear energy homeostasis.</text>
</comment>
<dbReference type="GO" id="GO:0004017">
    <property type="term" value="F:AMP kinase activity"/>
    <property type="evidence" value="ECO:0007669"/>
    <property type="project" value="UniProtKB-UniRule"/>
</dbReference>
<evidence type="ECO:0000256" key="10">
    <source>
        <dbReference type="HAMAP-Rule" id="MF_03173"/>
    </source>
</evidence>
<evidence type="ECO:0000256" key="9">
    <source>
        <dbReference type="ARBA" id="ARBA00023242"/>
    </source>
</evidence>
<keyword evidence="4 10" id="KW-0698">rRNA processing</keyword>
<comment type="caution">
    <text evidence="10">Lacks conserved residue(s) required for the propagation of feature annotation.</text>
</comment>
<dbReference type="GO" id="GO:0006364">
    <property type="term" value="P:rRNA processing"/>
    <property type="evidence" value="ECO:0007669"/>
    <property type="project" value="UniProtKB-KW"/>
</dbReference>
<organism evidence="11">
    <name type="scientific">Craspedostauros australis</name>
    <dbReference type="NCBI Taxonomy" id="1486917"/>
    <lineage>
        <taxon>Eukaryota</taxon>
        <taxon>Sar</taxon>
        <taxon>Stramenopiles</taxon>
        <taxon>Ochrophyta</taxon>
        <taxon>Bacillariophyta</taxon>
        <taxon>Bacillariophyceae</taxon>
        <taxon>Bacillariophycidae</taxon>
        <taxon>Naviculales</taxon>
        <taxon>Naviculaceae</taxon>
        <taxon>Craspedostauros</taxon>
    </lineage>
</organism>
<feature type="region of interest" description="LID" evidence="10">
    <location>
        <begin position="120"/>
        <end position="130"/>
    </location>
</feature>